<dbReference type="Pfam" id="PF00196">
    <property type="entry name" value="GerE"/>
    <property type="match status" value="1"/>
</dbReference>
<dbReference type="InterPro" id="IPR039420">
    <property type="entry name" value="WalR-like"/>
</dbReference>
<sequence>MNTHKPSILIVDDSPETASMLKDAIAFHGFIAEAAHSGLEALKAIGRAVPDMVLMDARMPGMDGFETTEMVRSDARSRHVPVMIMTGANESEHVVRAFASGAVDFIAKPINLDELFARMSVHLGQSHRQRSAQMALDATGRHILSVSTHGMIQWMTRQASELLERSGLPHGENQRLPLTVVEWLTEVPEQPLTLQHNGMALELRIVETSPDQFLIRLLDRSIGSDEERLADTFDLTMREAQVLLWIAHGKSNKEIGDILEMSHRTVNKHLEQIFAKLGVENRTAAATTAVRVLWADS</sequence>
<feature type="modified residue" description="4-aspartylphosphate" evidence="4">
    <location>
        <position position="56"/>
    </location>
</feature>
<keyword evidence="1" id="KW-0805">Transcription regulation</keyword>
<dbReference type="SUPFAM" id="SSF52172">
    <property type="entry name" value="CheY-like"/>
    <property type="match status" value="1"/>
</dbReference>
<dbReference type="Gene3D" id="1.10.10.10">
    <property type="entry name" value="Winged helix-like DNA-binding domain superfamily/Winged helix DNA-binding domain"/>
    <property type="match status" value="1"/>
</dbReference>
<evidence type="ECO:0000259" key="6">
    <source>
        <dbReference type="PROSITE" id="PS50110"/>
    </source>
</evidence>
<dbReference type="EMBL" id="RCWN01000001">
    <property type="protein sequence ID" value="RLQ89051.1"/>
    <property type="molecule type" value="Genomic_DNA"/>
</dbReference>
<organism evidence="7 8">
    <name type="scientific">Notoacmeibacter ruber</name>
    <dbReference type="NCBI Taxonomy" id="2670375"/>
    <lineage>
        <taxon>Bacteria</taxon>
        <taxon>Pseudomonadati</taxon>
        <taxon>Pseudomonadota</taxon>
        <taxon>Alphaproteobacteria</taxon>
        <taxon>Hyphomicrobiales</taxon>
        <taxon>Notoacmeibacteraceae</taxon>
        <taxon>Notoacmeibacter</taxon>
    </lineage>
</organism>
<feature type="domain" description="Response regulatory" evidence="6">
    <location>
        <begin position="7"/>
        <end position="123"/>
    </location>
</feature>
<evidence type="ECO:0000313" key="7">
    <source>
        <dbReference type="EMBL" id="RLQ89051.1"/>
    </source>
</evidence>
<dbReference type="SUPFAM" id="SSF46894">
    <property type="entry name" value="C-terminal effector domain of the bipartite response regulators"/>
    <property type="match status" value="1"/>
</dbReference>
<dbReference type="GO" id="GO:0000160">
    <property type="term" value="P:phosphorelay signal transduction system"/>
    <property type="evidence" value="ECO:0007669"/>
    <property type="project" value="InterPro"/>
</dbReference>
<dbReference type="InterPro" id="IPR000792">
    <property type="entry name" value="Tscrpt_reg_LuxR_C"/>
</dbReference>
<dbReference type="CDD" id="cd06170">
    <property type="entry name" value="LuxR_C_like"/>
    <property type="match status" value="1"/>
</dbReference>
<feature type="domain" description="HTH luxR-type" evidence="5">
    <location>
        <begin position="228"/>
        <end position="293"/>
    </location>
</feature>
<dbReference type="PANTHER" id="PTHR43214">
    <property type="entry name" value="TWO-COMPONENT RESPONSE REGULATOR"/>
    <property type="match status" value="1"/>
</dbReference>
<dbReference type="InterPro" id="IPR036388">
    <property type="entry name" value="WH-like_DNA-bd_sf"/>
</dbReference>
<comment type="caution">
    <text evidence="7">The sequence shown here is derived from an EMBL/GenBank/DDBJ whole genome shotgun (WGS) entry which is preliminary data.</text>
</comment>
<dbReference type="FunFam" id="1.10.10.10:FF:000153">
    <property type="entry name" value="LuxR family transcriptional regulator"/>
    <property type="match status" value="1"/>
</dbReference>
<dbReference type="PRINTS" id="PR00038">
    <property type="entry name" value="HTHLUXR"/>
</dbReference>
<evidence type="ECO:0000256" key="3">
    <source>
        <dbReference type="ARBA" id="ARBA00023163"/>
    </source>
</evidence>
<dbReference type="SMART" id="SM00421">
    <property type="entry name" value="HTH_LUXR"/>
    <property type="match status" value="1"/>
</dbReference>
<dbReference type="Gene3D" id="3.40.50.2300">
    <property type="match status" value="1"/>
</dbReference>
<dbReference type="Pfam" id="PF00072">
    <property type="entry name" value="Response_reg"/>
    <property type="match status" value="1"/>
</dbReference>
<keyword evidence="3" id="KW-0804">Transcription</keyword>
<dbReference type="InterPro" id="IPR016032">
    <property type="entry name" value="Sig_transdc_resp-reg_C-effctor"/>
</dbReference>
<dbReference type="GO" id="GO:0006355">
    <property type="term" value="P:regulation of DNA-templated transcription"/>
    <property type="evidence" value="ECO:0007669"/>
    <property type="project" value="InterPro"/>
</dbReference>
<dbReference type="RefSeq" id="WP_121646018.1">
    <property type="nucleotide sequence ID" value="NZ_RCWN01000001.1"/>
</dbReference>
<dbReference type="InterPro" id="IPR011006">
    <property type="entry name" value="CheY-like_superfamily"/>
</dbReference>
<dbReference type="PROSITE" id="PS50043">
    <property type="entry name" value="HTH_LUXR_2"/>
    <property type="match status" value="1"/>
</dbReference>
<dbReference type="PROSITE" id="PS50110">
    <property type="entry name" value="RESPONSE_REGULATORY"/>
    <property type="match status" value="1"/>
</dbReference>
<dbReference type="SMART" id="SM00448">
    <property type="entry name" value="REC"/>
    <property type="match status" value="1"/>
</dbReference>
<proteinExistence type="predicted"/>
<evidence type="ECO:0000256" key="2">
    <source>
        <dbReference type="ARBA" id="ARBA00023125"/>
    </source>
</evidence>
<evidence type="ECO:0000259" key="5">
    <source>
        <dbReference type="PROSITE" id="PS50043"/>
    </source>
</evidence>
<dbReference type="Proteomes" id="UP000281094">
    <property type="component" value="Unassembled WGS sequence"/>
</dbReference>
<evidence type="ECO:0000256" key="1">
    <source>
        <dbReference type="ARBA" id="ARBA00023015"/>
    </source>
</evidence>
<protein>
    <submittedName>
        <fullName evidence="7">DNA-binding response regulator</fullName>
    </submittedName>
</protein>
<dbReference type="GO" id="GO:0003677">
    <property type="term" value="F:DNA binding"/>
    <property type="evidence" value="ECO:0007669"/>
    <property type="project" value="UniProtKB-KW"/>
</dbReference>
<evidence type="ECO:0000256" key="4">
    <source>
        <dbReference type="PROSITE-ProRule" id="PRU00169"/>
    </source>
</evidence>
<keyword evidence="2 7" id="KW-0238">DNA-binding</keyword>
<evidence type="ECO:0000313" key="8">
    <source>
        <dbReference type="Proteomes" id="UP000281094"/>
    </source>
</evidence>
<accession>A0A3L7JHE7</accession>
<keyword evidence="4" id="KW-0597">Phosphoprotein</keyword>
<keyword evidence="8" id="KW-1185">Reference proteome</keyword>
<dbReference type="InterPro" id="IPR001789">
    <property type="entry name" value="Sig_transdc_resp-reg_receiver"/>
</dbReference>
<reference evidence="7 8" key="1">
    <citation type="submission" date="2018-10" db="EMBL/GenBank/DDBJ databases">
        <title>Notoacmeibacter sp. M2BS9Y-3-1, whole genome shotgun sequence.</title>
        <authorList>
            <person name="Tuo L."/>
        </authorList>
    </citation>
    <scope>NUCLEOTIDE SEQUENCE [LARGE SCALE GENOMIC DNA]</scope>
    <source>
        <strain evidence="7 8">M2BS9Y-3-1</strain>
    </source>
</reference>
<dbReference type="AlphaFoldDB" id="A0A3L7JHE7"/>
<name>A0A3L7JHE7_9HYPH</name>
<gene>
    <name evidence="7" type="ORF">D8780_13200</name>
</gene>